<proteinExistence type="predicted"/>
<organism evidence="1 2">
    <name type="scientific">Flexivirga oryzae</name>
    <dbReference type="NCBI Taxonomy" id="1794944"/>
    <lineage>
        <taxon>Bacteria</taxon>
        <taxon>Bacillati</taxon>
        <taxon>Actinomycetota</taxon>
        <taxon>Actinomycetes</taxon>
        <taxon>Micrococcales</taxon>
        <taxon>Dermacoccaceae</taxon>
        <taxon>Flexivirga</taxon>
    </lineage>
</organism>
<dbReference type="RefSeq" id="WP_183321143.1">
    <property type="nucleotide sequence ID" value="NZ_JACHVQ010000002.1"/>
</dbReference>
<evidence type="ECO:0000313" key="1">
    <source>
        <dbReference type="EMBL" id="MBB2892736.1"/>
    </source>
</evidence>
<accession>A0A839NAT4</accession>
<dbReference type="AlphaFoldDB" id="A0A839NAT4"/>
<dbReference type="SUPFAM" id="SSF50475">
    <property type="entry name" value="FMN-binding split barrel"/>
    <property type="match status" value="1"/>
</dbReference>
<dbReference type="EMBL" id="JACHVQ010000002">
    <property type="protein sequence ID" value="MBB2892736.1"/>
    <property type="molecule type" value="Genomic_DNA"/>
</dbReference>
<evidence type="ECO:0000313" key="2">
    <source>
        <dbReference type="Proteomes" id="UP000559182"/>
    </source>
</evidence>
<sequence>MNITSNQPDTVELSVSECWALARSVPVGRLAVTVDGEPDIFPINHVVDHGTIVIRTAAGTKLSASDRHVVAFEADGYDAERGEAWSVVVKGVARSVDGLYETIDALQLPVFPWQGGAKPYFLRIEPRTVTGRRVRVSGGRTVNAGSE</sequence>
<dbReference type="InterPro" id="IPR012349">
    <property type="entry name" value="Split_barrel_FMN-bd"/>
</dbReference>
<dbReference type="InterPro" id="IPR024747">
    <property type="entry name" value="Pyridox_Oxase-rel"/>
</dbReference>
<keyword evidence="2" id="KW-1185">Reference proteome</keyword>
<gene>
    <name evidence="1" type="ORF">FHU39_002754</name>
</gene>
<comment type="caution">
    <text evidence="1">The sequence shown here is derived from an EMBL/GenBank/DDBJ whole genome shotgun (WGS) entry which is preliminary data.</text>
</comment>
<dbReference type="Proteomes" id="UP000559182">
    <property type="component" value="Unassembled WGS sequence"/>
</dbReference>
<name>A0A839NAT4_9MICO</name>
<dbReference type="Pfam" id="PF12900">
    <property type="entry name" value="Pyridox_ox_2"/>
    <property type="match status" value="1"/>
</dbReference>
<dbReference type="Gene3D" id="2.30.110.10">
    <property type="entry name" value="Electron Transport, Fmn-binding Protein, Chain A"/>
    <property type="match status" value="1"/>
</dbReference>
<reference evidence="1 2" key="1">
    <citation type="submission" date="2020-08" db="EMBL/GenBank/DDBJ databases">
        <title>Sequencing the genomes of 1000 actinobacteria strains.</title>
        <authorList>
            <person name="Klenk H.-P."/>
        </authorList>
    </citation>
    <scope>NUCLEOTIDE SEQUENCE [LARGE SCALE GENOMIC DNA]</scope>
    <source>
        <strain evidence="1 2">DSM 105369</strain>
    </source>
</reference>
<protein>
    <submittedName>
        <fullName evidence="1">Nitroimidazol reductase NimA-like FMN-containing flavoprotein (Pyridoxamine 5'-phosphate oxidase superfamily)</fullName>
    </submittedName>
</protein>